<evidence type="ECO:0000259" key="1">
    <source>
        <dbReference type="Pfam" id="PF20068"/>
    </source>
</evidence>
<dbReference type="EMBL" id="FNPC01000001">
    <property type="protein sequence ID" value="SDX74875.1"/>
    <property type="molecule type" value="Genomic_DNA"/>
</dbReference>
<evidence type="ECO:0000313" key="3">
    <source>
        <dbReference type="Proteomes" id="UP000199079"/>
    </source>
</evidence>
<dbReference type="Pfam" id="PF20068">
    <property type="entry name" value="Amphi-Trp"/>
    <property type="match status" value="1"/>
</dbReference>
<dbReference type="OrthoDB" id="194858at2157"/>
<name>A0A1H3E894_9EURY</name>
<accession>A0A1H3E894</accession>
<keyword evidence="3" id="KW-1185">Reference proteome</keyword>
<organism evidence="2 3">
    <name type="scientific">Halopenitus persicus</name>
    <dbReference type="NCBI Taxonomy" id="1048396"/>
    <lineage>
        <taxon>Archaea</taxon>
        <taxon>Methanobacteriati</taxon>
        <taxon>Methanobacteriota</taxon>
        <taxon>Stenosarchaea group</taxon>
        <taxon>Halobacteria</taxon>
        <taxon>Halobacteriales</taxon>
        <taxon>Haloferacaceae</taxon>
        <taxon>Halopenitus</taxon>
    </lineage>
</organism>
<dbReference type="GeneID" id="43839510"/>
<evidence type="ECO:0000313" key="2">
    <source>
        <dbReference type="EMBL" id="SDX74875.1"/>
    </source>
</evidence>
<gene>
    <name evidence="2" type="ORF">SAMN05216564_101325</name>
</gene>
<dbReference type="RefSeq" id="WP_081758063.1">
    <property type="nucleotide sequence ID" value="NZ_FNPC01000001.1"/>
</dbReference>
<reference evidence="3" key="1">
    <citation type="submission" date="2016-10" db="EMBL/GenBank/DDBJ databases">
        <authorList>
            <person name="Varghese N."/>
            <person name="Submissions S."/>
        </authorList>
    </citation>
    <scope>NUCLEOTIDE SEQUENCE [LARGE SCALE GENOMIC DNA]</scope>
    <source>
        <strain evidence="3">DC30,IBRC 10041,KCTC 4046</strain>
    </source>
</reference>
<dbReference type="InterPro" id="IPR027598">
    <property type="entry name" value="Amphi-Trp_dom"/>
</dbReference>
<sequence>MPEEQLFKTEERVTRAEITEALRDAADQIESGSVRLANDTEKRTVTVPENPRFEVELERLTDSETGEQRYELEYEIRWTK</sequence>
<protein>
    <submittedName>
        <fullName evidence="2">Amphi-Trp domain-containing protein</fullName>
    </submittedName>
</protein>
<dbReference type="NCBIfam" id="TIGR04354">
    <property type="entry name" value="amphi-Trp"/>
    <property type="match status" value="1"/>
</dbReference>
<proteinExistence type="predicted"/>
<dbReference type="Proteomes" id="UP000199079">
    <property type="component" value="Unassembled WGS sequence"/>
</dbReference>
<feature type="domain" description="Amphi-Trp" evidence="1">
    <location>
        <begin position="1"/>
        <end position="79"/>
    </location>
</feature>
<dbReference type="AlphaFoldDB" id="A0A1H3E894"/>